<evidence type="ECO:0000313" key="2">
    <source>
        <dbReference type="EMBL" id="EON69827.1"/>
    </source>
</evidence>
<dbReference type="AlphaFoldDB" id="R7Z6N0"/>
<dbReference type="eggNOG" id="ENOG502SQVB">
    <property type="taxonomic scope" value="Eukaryota"/>
</dbReference>
<name>R7Z6N0_CONA1</name>
<evidence type="ECO:0000256" key="1">
    <source>
        <dbReference type="SAM" id="MobiDB-lite"/>
    </source>
</evidence>
<dbReference type="OMA" id="DCRHAAG"/>
<dbReference type="PANTHER" id="PTHR33337">
    <property type="entry name" value="GFA DOMAIN-CONTAINING PROTEIN"/>
    <property type="match status" value="1"/>
</dbReference>
<feature type="region of interest" description="Disordered" evidence="1">
    <location>
        <begin position="34"/>
        <end position="53"/>
    </location>
</feature>
<dbReference type="OrthoDB" id="5422068at2759"/>
<dbReference type="Gene3D" id="2.170.150.70">
    <property type="match status" value="1"/>
</dbReference>
<organism evidence="2 3">
    <name type="scientific">Coniosporium apollinis (strain CBS 100218)</name>
    <name type="common">Rock-inhabiting black yeast</name>
    <dbReference type="NCBI Taxonomy" id="1168221"/>
    <lineage>
        <taxon>Eukaryota</taxon>
        <taxon>Fungi</taxon>
        <taxon>Dikarya</taxon>
        <taxon>Ascomycota</taxon>
        <taxon>Pezizomycotina</taxon>
        <taxon>Dothideomycetes</taxon>
        <taxon>Dothideomycetes incertae sedis</taxon>
        <taxon>Coniosporium</taxon>
    </lineage>
</organism>
<dbReference type="STRING" id="1168221.R7Z6N0"/>
<sequence length="242" mass="26162">MHPSLPPDPLTLTGGCFCSAIRYTISIPALADRPPAIPDPVAPSPDGKGTQSAPTQLPIIDLDHCESCRRACGSLFQTWIILPLDWVSFSLVKRESGQGVQGPLANRHGGEGGEDEASNLLKPDTASVGVPNDELRSQTYLGTYCSRPNRNRTFCARCGTGVVFFYDGERPPEHSGPRSIDIALGTLDKASFETEGLRPDRHSWWTDGVRWVQGLVREGDGSVVEGGLVRHPKGAYQEAVVE</sequence>
<proteinExistence type="predicted"/>
<dbReference type="HOGENOM" id="CLU_088625_0_0_1"/>
<accession>R7Z6N0</accession>
<keyword evidence="3" id="KW-1185">Reference proteome</keyword>
<dbReference type="PANTHER" id="PTHR33337:SF40">
    <property type="entry name" value="CENP-V_GFA DOMAIN-CONTAINING PROTEIN-RELATED"/>
    <property type="match status" value="1"/>
</dbReference>
<dbReference type="EMBL" id="JH767634">
    <property type="protein sequence ID" value="EON69827.1"/>
    <property type="molecule type" value="Genomic_DNA"/>
</dbReference>
<dbReference type="InterPro" id="IPR011057">
    <property type="entry name" value="Mss4-like_sf"/>
</dbReference>
<reference evidence="3" key="1">
    <citation type="submission" date="2012-06" db="EMBL/GenBank/DDBJ databases">
        <title>The genome sequence of Coniosporium apollinis CBS 100218.</title>
        <authorList>
            <consortium name="The Broad Institute Genome Sequencing Platform"/>
            <person name="Cuomo C."/>
            <person name="Gorbushina A."/>
            <person name="Noack S."/>
            <person name="Walker B."/>
            <person name="Young S.K."/>
            <person name="Zeng Q."/>
            <person name="Gargeya S."/>
            <person name="Fitzgerald M."/>
            <person name="Haas B."/>
            <person name="Abouelleil A."/>
            <person name="Alvarado L."/>
            <person name="Arachchi H.M."/>
            <person name="Berlin A.M."/>
            <person name="Chapman S.B."/>
            <person name="Goldberg J."/>
            <person name="Griggs A."/>
            <person name="Gujja S."/>
            <person name="Hansen M."/>
            <person name="Howarth C."/>
            <person name="Imamovic A."/>
            <person name="Larimer J."/>
            <person name="McCowan C."/>
            <person name="Montmayeur A."/>
            <person name="Murphy C."/>
            <person name="Neiman D."/>
            <person name="Pearson M."/>
            <person name="Priest M."/>
            <person name="Roberts A."/>
            <person name="Saif S."/>
            <person name="Shea T."/>
            <person name="Sisk P."/>
            <person name="Sykes S."/>
            <person name="Wortman J."/>
            <person name="Nusbaum C."/>
            <person name="Birren B."/>
        </authorList>
    </citation>
    <scope>NUCLEOTIDE SEQUENCE [LARGE SCALE GENOMIC DNA]</scope>
    <source>
        <strain evidence="3">CBS 100218</strain>
    </source>
</reference>
<protein>
    <recommendedName>
        <fullName evidence="4">CENP-V/GFA domain-containing protein</fullName>
    </recommendedName>
</protein>
<evidence type="ECO:0000313" key="3">
    <source>
        <dbReference type="Proteomes" id="UP000016924"/>
    </source>
</evidence>
<dbReference type="GeneID" id="19906401"/>
<dbReference type="SUPFAM" id="SSF51316">
    <property type="entry name" value="Mss4-like"/>
    <property type="match status" value="2"/>
</dbReference>
<feature type="region of interest" description="Disordered" evidence="1">
    <location>
        <begin position="99"/>
        <end position="129"/>
    </location>
</feature>
<evidence type="ECO:0008006" key="4">
    <source>
        <dbReference type="Google" id="ProtNLM"/>
    </source>
</evidence>
<dbReference type="Proteomes" id="UP000016924">
    <property type="component" value="Unassembled WGS sequence"/>
</dbReference>
<dbReference type="RefSeq" id="XP_007785144.1">
    <property type="nucleotide sequence ID" value="XM_007786954.1"/>
</dbReference>
<gene>
    <name evidence="2" type="ORF">W97_09090</name>
</gene>